<evidence type="ECO:0000259" key="5">
    <source>
        <dbReference type="PROSITE" id="PS50994"/>
    </source>
</evidence>
<dbReference type="GO" id="GO:0015074">
    <property type="term" value="P:DNA integration"/>
    <property type="evidence" value="ECO:0007669"/>
    <property type="project" value="InterPro"/>
</dbReference>
<protein>
    <submittedName>
        <fullName evidence="6">Putative transposase</fullName>
    </submittedName>
</protein>
<keyword evidence="7" id="KW-1185">Reference proteome</keyword>
<gene>
    <name evidence="6" type="ordered locus">Mnod_8473</name>
</gene>
<sequence length="233" mass="26835">MNAPSYAGYRFPSDIIQRAVWMYLRFTLSYRDVEELLAERGISVAYESIRRWVLSFGPAIARRLRASRPKPHGRWHLDEVFVQISGRQMYLWRAVDAEGEVLDVLVQPKRDRRAAQKLMRKLLKKQGMAPEAWVTDKCPAYGAALREMKLSGAEHVQRKRANNRAESSHVPVRRRDRKQQGFKSARSAQRFLSMHAATYNTFTVPRPLVSAPTHRLLRAEAFDMWRSAAGVAA</sequence>
<reference evidence="7" key="1">
    <citation type="submission" date="2009-01" db="EMBL/GenBank/DDBJ databases">
        <title>Complete sequence of plasmid 1 of Methylobacterium nodulans ORS 2060.</title>
        <authorList>
            <consortium name="US DOE Joint Genome Institute"/>
            <person name="Lucas S."/>
            <person name="Copeland A."/>
            <person name="Lapidus A."/>
            <person name="Glavina del Rio T."/>
            <person name="Dalin E."/>
            <person name="Tice H."/>
            <person name="Bruce D."/>
            <person name="Goodwin L."/>
            <person name="Pitluck S."/>
            <person name="Sims D."/>
            <person name="Brettin T."/>
            <person name="Detter J.C."/>
            <person name="Han C."/>
            <person name="Larimer F."/>
            <person name="Land M."/>
            <person name="Hauser L."/>
            <person name="Kyrpides N."/>
            <person name="Ivanova N."/>
            <person name="Marx C.J."/>
            <person name="Richardson P."/>
        </authorList>
    </citation>
    <scope>NUCLEOTIDE SEQUENCE [LARGE SCALE GENOMIC DNA]</scope>
    <source>
        <strain evidence="7">LMG 21967 / CNCM I-2342 / ORS 2060</strain>
        <plasmid evidence="7">Plasmid pMNOD01</plasmid>
    </source>
</reference>
<evidence type="ECO:0000313" key="7">
    <source>
        <dbReference type="Proteomes" id="UP000008207"/>
    </source>
</evidence>
<dbReference type="PROSITE" id="PS50994">
    <property type="entry name" value="INTEGRASE"/>
    <property type="match status" value="1"/>
</dbReference>
<dbReference type="Pfam" id="PF13610">
    <property type="entry name" value="DDE_Tnp_IS240"/>
    <property type="match status" value="1"/>
</dbReference>
<organism evidence="6 7">
    <name type="scientific">Methylobacterium nodulans (strain LMG 21967 / CNCM I-2342 / ORS 2060)</name>
    <dbReference type="NCBI Taxonomy" id="460265"/>
    <lineage>
        <taxon>Bacteria</taxon>
        <taxon>Pseudomonadati</taxon>
        <taxon>Pseudomonadota</taxon>
        <taxon>Alphaproteobacteria</taxon>
        <taxon>Hyphomicrobiales</taxon>
        <taxon>Methylobacteriaceae</taxon>
        <taxon>Methylobacterium</taxon>
    </lineage>
</organism>
<keyword evidence="3" id="KW-0233">DNA recombination</keyword>
<dbReference type="AlphaFoldDB" id="B8IVZ0"/>
<evidence type="ECO:0000256" key="1">
    <source>
        <dbReference type="ARBA" id="ARBA00022578"/>
    </source>
</evidence>
<accession>B8IVZ0</accession>
<dbReference type="GO" id="GO:0003677">
    <property type="term" value="F:DNA binding"/>
    <property type="evidence" value="ECO:0007669"/>
    <property type="project" value="UniProtKB-KW"/>
</dbReference>
<keyword evidence="1" id="KW-0815">Transposition</keyword>
<evidence type="ECO:0000256" key="4">
    <source>
        <dbReference type="SAM" id="MobiDB-lite"/>
    </source>
</evidence>
<proteinExistence type="predicted"/>
<name>B8IVZ0_METNO</name>
<dbReference type="InterPro" id="IPR001584">
    <property type="entry name" value="Integrase_cat-core"/>
</dbReference>
<geneLocation type="plasmid" evidence="6 7">
    <name>pMNOD01</name>
</geneLocation>
<feature type="domain" description="Integrase catalytic" evidence="5">
    <location>
        <begin position="65"/>
        <end position="220"/>
    </location>
</feature>
<evidence type="ECO:0000256" key="2">
    <source>
        <dbReference type="ARBA" id="ARBA00023125"/>
    </source>
</evidence>
<feature type="region of interest" description="Disordered" evidence="4">
    <location>
        <begin position="154"/>
        <end position="187"/>
    </location>
</feature>
<evidence type="ECO:0000313" key="6">
    <source>
        <dbReference type="EMBL" id="ACL62580.1"/>
    </source>
</evidence>
<evidence type="ECO:0000256" key="3">
    <source>
        <dbReference type="ARBA" id="ARBA00023172"/>
    </source>
</evidence>
<dbReference type="KEGG" id="mno:Mnod_8473"/>
<dbReference type="EMBL" id="CP001350">
    <property type="protein sequence ID" value="ACL62580.1"/>
    <property type="molecule type" value="Genomic_DNA"/>
</dbReference>
<keyword evidence="2" id="KW-0238">DNA-binding</keyword>
<dbReference type="OrthoDB" id="4315389at2"/>
<dbReference type="RefSeq" id="WP_015934119.1">
    <property type="nucleotide sequence ID" value="NC_011892.1"/>
</dbReference>
<dbReference type="Proteomes" id="UP000008207">
    <property type="component" value="Plasmid pMNOD01"/>
</dbReference>
<dbReference type="HOGENOM" id="CLU_067322_1_2_5"/>
<dbReference type="InterPro" id="IPR047930">
    <property type="entry name" value="Transpos_IS6"/>
</dbReference>
<dbReference type="PANTHER" id="PTHR35528">
    <property type="entry name" value="BLL1675 PROTEIN"/>
    <property type="match status" value="1"/>
</dbReference>
<dbReference type="GO" id="GO:0006310">
    <property type="term" value="P:DNA recombination"/>
    <property type="evidence" value="ECO:0007669"/>
    <property type="project" value="UniProtKB-KW"/>
</dbReference>
<dbReference type="GO" id="GO:0032196">
    <property type="term" value="P:transposition"/>
    <property type="evidence" value="ECO:0007669"/>
    <property type="project" value="UniProtKB-KW"/>
</dbReference>
<dbReference type="InterPro" id="IPR032874">
    <property type="entry name" value="DDE_dom"/>
</dbReference>
<dbReference type="PANTHER" id="PTHR35528:SF3">
    <property type="entry name" value="BLL1675 PROTEIN"/>
    <property type="match status" value="1"/>
</dbReference>
<keyword evidence="6" id="KW-0614">Plasmid</keyword>
<dbReference type="InterPro" id="IPR052183">
    <property type="entry name" value="IS_Transposase"/>
</dbReference>
<dbReference type="NCBIfam" id="NF033587">
    <property type="entry name" value="transpos_IS6"/>
    <property type="match status" value="1"/>
</dbReference>